<dbReference type="PROSITE" id="PS51257">
    <property type="entry name" value="PROKAR_LIPOPROTEIN"/>
    <property type="match status" value="1"/>
</dbReference>
<dbReference type="PANTHER" id="PTHR34700">
    <property type="entry name" value="POTASSIUM BINDING PROTEIN KBP"/>
    <property type="match status" value="1"/>
</dbReference>
<sequence>MKPSVSTSFSFISAGILCSTLALTGCSTQYAADKTSAVDTEYDDYYGLPFRGNHQHFGASSSIASNLIRQSAPKRYTVKKGDTLWDISRMFLKQPGYWPEIWDKNQTIKNPHRIYPGDVLYIHYGKNNGSTAGTVKLSPSIRVERNGKGKPISMFESFLTWPRIVDKDDLSSAPYIVAAKDAAILIENDKTVYAKGISHSQRGDTYAIYHAIKEIKDPDSNELLGTQIDYHGLLTVTQPNTITSTIIEKSDREIRRGDRLIRVEDKPTELDIEMRLPTTKVRGTVMSLYDAELIIGQRMIAIINRGARDGIRAGHVLGVYTSPRLADDPYEKRYGKLHNEKPVSVKLPPERIGTMVVYDVNQHYSYALVTKSDNAVKVGHKIGNP</sequence>
<evidence type="ECO:0000256" key="1">
    <source>
        <dbReference type="SAM" id="SignalP"/>
    </source>
</evidence>
<gene>
    <name evidence="3" type="ORF">HELGO_WM6371</name>
</gene>
<dbReference type="EMBL" id="CACVAY010000110">
    <property type="protein sequence ID" value="CAA6822625.1"/>
    <property type="molecule type" value="Genomic_DNA"/>
</dbReference>
<keyword evidence="1" id="KW-0732">Signal</keyword>
<dbReference type="PANTHER" id="PTHR34700:SF4">
    <property type="entry name" value="PHAGE-LIKE ELEMENT PBSX PROTEIN XKDP"/>
    <property type="match status" value="1"/>
</dbReference>
<evidence type="ECO:0000259" key="2">
    <source>
        <dbReference type="PROSITE" id="PS51782"/>
    </source>
</evidence>
<evidence type="ECO:0000313" key="3">
    <source>
        <dbReference type="EMBL" id="CAA6822625.1"/>
    </source>
</evidence>
<dbReference type="InterPro" id="IPR036779">
    <property type="entry name" value="LysM_dom_sf"/>
</dbReference>
<dbReference type="InterPro" id="IPR018392">
    <property type="entry name" value="LysM"/>
</dbReference>
<dbReference type="SUPFAM" id="SSF54106">
    <property type="entry name" value="LysM domain"/>
    <property type="match status" value="1"/>
</dbReference>
<dbReference type="PROSITE" id="PS51782">
    <property type="entry name" value="LYSM"/>
    <property type="match status" value="1"/>
</dbReference>
<feature type="chain" id="PRO_5028267279" evidence="1">
    <location>
        <begin position="32"/>
        <end position="385"/>
    </location>
</feature>
<accession>A0A6S6TTG0</accession>
<dbReference type="Pfam" id="PF01476">
    <property type="entry name" value="LysM"/>
    <property type="match status" value="1"/>
</dbReference>
<dbReference type="InterPro" id="IPR052196">
    <property type="entry name" value="Bact_Kbp"/>
</dbReference>
<reference evidence="3" key="1">
    <citation type="submission" date="2020-01" db="EMBL/GenBank/DDBJ databases">
        <authorList>
            <person name="Meier V. D."/>
            <person name="Meier V D."/>
        </authorList>
    </citation>
    <scope>NUCLEOTIDE SEQUENCE</scope>
    <source>
        <strain evidence="3">HLG_WM_MAG_07</strain>
    </source>
</reference>
<proteinExistence type="predicted"/>
<feature type="domain" description="LysM" evidence="2">
    <location>
        <begin position="74"/>
        <end position="122"/>
    </location>
</feature>
<dbReference type="CDD" id="cd00118">
    <property type="entry name" value="LysM"/>
    <property type="match status" value="1"/>
</dbReference>
<name>A0A6S6TTG0_9GAMM</name>
<feature type="signal peptide" evidence="1">
    <location>
        <begin position="1"/>
        <end position="31"/>
    </location>
</feature>
<protein>
    <submittedName>
        <fullName evidence="3">Uncharacterized protein with LysM domain, COG1652</fullName>
    </submittedName>
</protein>
<dbReference type="AlphaFoldDB" id="A0A6S6TTG0"/>
<organism evidence="3">
    <name type="scientific">uncultured Thiotrichaceae bacterium</name>
    <dbReference type="NCBI Taxonomy" id="298394"/>
    <lineage>
        <taxon>Bacteria</taxon>
        <taxon>Pseudomonadati</taxon>
        <taxon>Pseudomonadota</taxon>
        <taxon>Gammaproteobacteria</taxon>
        <taxon>Thiotrichales</taxon>
        <taxon>Thiotrichaceae</taxon>
        <taxon>environmental samples</taxon>
    </lineage>
</organism>
<dbReference type="Gene3D" id="3.10.350.10">
    <property type="entry name" value="LysM domain"/>
    <property type="match status" value="1"/>
</dbReference>
<dbReference type="SMART" id="SM00257">
    <property type="entry name" value="LysM"/>
    <property type="match status" value="1"/>
</dbReference>